<keyword evidence="3" id="KW-1185">Reference proteome</keyword>
<feature type="transmembrane region" description="Helical" evidence="1">
    <location>
        <begin position="6"/>
        <end position="26"/>
    </location>
</feature>
<evidence type="ECO:0000313" key="2">
    <source>
        <dbReference type="EMBL" id="KAK2191775.1"/>
    </source>
</evidence>
<reference evidence="2" key="1">
    <citation type="journal article" date="2023" name="Mol. Biol. Evol.">
        <title>Third-Generation Sequencing Reveals the Adaptive Role of the Epigenome in Three Deep-Sea Polychaetes.</title>
        <authorList>
            <person name="Perez M."/>
            <person name="Aroh O."/>
            <person name="Sun Y."/>
            <person name="Lan Y."/>
            <person name="Juniper S.K."/>
            <person name="Young C.R."/>
            <person name="Angers B."/>
            <person name="Qian P.Y."/>
        </authorList>
    </citation>
    <scope>NUCLEOTIDE SEQUENCE</scope>
    <source>
        <strain evidence="2">R07B-5</strain>
    </source>
</reference>
<gene>
    <name evidence="2" type="ORF">NP493_46g08011</name>
</gene>
<comment type="caution">
    <text evidence="2">The sequence shown here is derived from an EMBL/GenBank/DDBJ whole genome shotgun (WGS) entry which is preliminary data.</text>
</comment>
<evidence type="ECO:0000313" key="3">
    <source>
        <dbReference type="Proteomes" id="UP001209878"/>
    </source>
</evidence>
<keyword evidence="1" id="KW-0472">Membrane</keyword>
<evidence type="ECO:0000256" key="1">
    <source>
        <dbReference type="SAM" id="Phobius"/>
    </source>
</evidence>
<keyword evidence="1" id="KW-0812">Transmembrane</keyword>
<dbReference type="Proteomes" id="UP001209878">
    <property type="component" value="Unassembled WGS sequence"/>
</dbReference>
<dbReference type="EMBL" id="JAODUO010000046">
    <property type="protein sequence ID" value="KAK2191775.1"/>
    <property type="molecule type" value="Genomic_DNA"/>
</dbReference>
<accession>A0AAD9PBW3</accession>
<proteinExistence type="predicted"/>
<dbReference type="AlphaFoldDB" id="A0AAD9PBW3"/>
<protein>
    <submittedName>
        <fullName evidence="2">Uncharacterized protein</fullName>
    </submittedName>
</protein>
<name>A0AAD9PBW3_RIDPI</name>
<keyword evidence="1" id="KW-1133">Transmembrane helix</keyword>
<organism evidence="2 3">
    <name type="scientific">Ridgeia piscesae</name>
    <name type="common">Tubeworm</name>
    <dbReference type="NCBI Taxonomy" id="27915"/>
    <lineage>
        <taxon>Eukaryota</taxon>
        <taxon>Metazoa</taxon>
        <taxon>Spiralia</taxon>
        <taxon>Lophotrochozoa</taxon>
        <taxon>Annelida</taxon>
        <taxon>Polychaeta</taxon>
        <taxon>Sedentaria</taxon>
        <taxon>Canalipalpata</taxon>
        <taxon>Sabellida</taxon>
        <taxon>Siboglinidae</taxon>
        <taxon>Ridgeia</taxon>
    </lineage>
</organism>
<sequence>MLTVLYIYTLCSFIDLFCTHLFYTLLCKWYK</sequence>